<evidence type="ECO:0000313" key="2">
    <source>
        <dbReference type="Proteomes" id="UP000284021"/>
    </source>
</evidence>
<keyword evidence="2" id="KW-1185">Reference proteome</keyword>
<evidence type="ECO:0000313" key="1">
    <source>
        <dbReference type="EMBL" id="RJG08983.1"/>
    </source>
</evidence>
<accession>A0A418X9D1</accession>
<reference evidence="1 2" key="1">
    <citation type="submission" date="2018-09" db="EMBL/GenBank/DDBJ databases">
        <authorList>
            <person name="Zhu H."/>
        </authorList>
    </citation>
    <scope>NUCLEOTIDE SEQUENCE [LARGE SCALE GENOMIC DNA]</scope>
    <source>
        <strain evidence="1 2">K1S02-6</strain>
    </source>
</reference>
<evidence type="ECO:0008006" key="3">
    <source>
        <dbReference type="Google" id="ProtNLM"/>
    </source>
</evidence>
<protein>
    <recommendedName>
        <fullName evidence="3">Amino acid ABC transporter substrate-binding protein</fullName>
    </recommendedName>
</protein>
<dbReference type="Proteomes" id="UP000284021">
    <property type="component" value="Unassembled WGS sequence"/>
</dbReference>
<dbReference type="SUPFAM" id="SSF53850">
    <property type="entry name" value="Periplasmic binding protein-like II"/>
    <property type="match status" value="1"/>
</dbReference>
<proteinExistence type="predicted"/>
<name>A0A418X9D1_9PSED</name>
<comment type="caution">
    <text evidence="1">The sequence shown here is derived from an EMBL/GenBank/DDBJ whole genome shotgun (WGS) entry which is preliminary data.</text>
</comment>
<organism evidence="1 2">
    <name type="scientific">Pseudomonas cavernicola</name>
    <dbReference type="NCBI Taxonomy" id="2320866"/>
    <lineage>
        <taxon>Bacteria</taxon>
        <taxon>Pseudomonadati</taxon>
        <taxon>Pseudomonadota</taxon>
        <taxon>Gammaproteobacteria</taxon>
        <taxon>Pseudomonadales</taxon>
        <taxon>Pseudomonadaceae</taxon>
        <taxon>Pseudomonas</taxon>
    </lineage>
</organism>
<dbReference type="AlphaFoldDB" id="A0A418X9D1"/>
<gene>
    <name evidence="1" type="ORF">D3879_24450</name>
</gene>
<dbReference type="Gene3D" id="3.40.190.10">
    <property type="entry name" value="Periplasmic binding protein-like II"/>
    <property type="match status" value="1"/>
</dbReference>
<sequence length="280" mass="30804">MPYLVGSELSRFIERIWLHLTGLLCMLVFLVAPVQAGTFSVCVSDEAFPPFTFPSREGDSQRLIRLAVEHHGWGVEFVALPWRRCLAGVEQGSFSAVAGVAATPEYLAFMAFPNSSGQPDQRRALGITRLVVYRPLGSLAGWDGQRFTGLAKPVLYLSGRTTLKALLARMGIPAIDTARASSQLAHMLFKGRGSLAIDHDYQVAQLFALPEFQGRFEVLPVPFGEAPIFLGVGLRLYDRRPRLVEAVWDEIGVLRHAAGPLVRPHWQSGSPAHPVAHGRR</sequence>
<dbReference type="EMBL" id="QYUR01000008">
    <property type="protein sequence ID" value="RJG08983.1"/>
    <property type="molecule type" value="Genomic_DNA"/>
</dbReference>